<keyword evidence="3" id="KW-0732">Signal</keyword>
<dbReference type="EMBL" id="CP058909">
    <property type="protein sequence ID" value="QLH84057.1"/>
    <property type="molecule type" value="Genomic_DNA"/>
</dbReference>
<sequence length="531" mass="56485">MSSSRSVAGVVLVLVLAVASVVPGPVGGVRASADRHDAPWAVGPGLADPVADNETAPAVVQNVTYRQAPNASGTILATQRYRVRENVSALVVYNYTRGDVVNATGFAARPNGRWTWDGNTTDPSVSLRVAVNRSSRQFGGLRWVDTGDWALANPRTDFAYRDAGHDRWVYSWQANARIDRRTRVGADQRGFAGPSIVYLGGFEASTTDATGQRIRLVRPASAELADEPERVLRVLSVASDQLRVGARDSVVNAFAGPRPLRHGGTAALGEGDRQDFWVSAGSDAGTPPNTWIHEYVHTRQSFVLGPEMTWFREASASYYAAVVSVRVPPNRPGEFERLRATLGDERGANATLTDRSSWSTTYVPYAKGGRVLAALDGRIRNATDGNRSLQAVFRRLNRHDGLVTYDAFASVVANVSGESHREWLDDHVRGGAPVSPPESPYAYTVPGGDFDADGDGLSAAAERANGTHPFAADTDADGVDDGTELRLGTDPTDPYSTPVVADDTENATVGSAPVGNATAAAADDAGSRATP</sequence>
<evidence type="ECO:0000313" key="6">
    <source>
        <dbReference type="EMBL" id="QLH84057.1"/>
    </source>
</evidence>
<accession>A0A7D5P9G3</accession>
<keyword evidence="4" id="KW-0106">Calcium</keyword>
<feature type="region of interest" description="Disordered" evidence="5">
    <location>
        <begin position="467"/>
        <end position="531"/>
    </location>
</feature>
<evidence type="ECO:0000256" key="5">
    <source>
        <dbReference type="SAM" id="MobiDB-lite"/>
    </source>
</evidence>
<dbReference type="KEGG" id="hpel:HZS54_21520"/>
<proteinExistence type="predicted"/>
<reference evidence="6 7" key="1">
    <citation type="submission" date="2020-07" db="EMBL/GenBank/DDBJ databases">
        <title>Halosimplex litoreum sp. nov. and Halosimplex rubrum sp. nov., isolated from different salt environments.</title>
        <authorList>
            <person name="Cui H."/>
        </authorList>
    </citation>
    <scope>NUCLEOTIDE SEQUENCE [LARGE SCALE GENOMIC DNA]</scope>
    <source>
        <strain evidence="6 7">R2</strain>
    </source>
</reference>
<dbReference type="Pfam" id="PF18884">
    <property type="entry name" value="TSP3_bac"/>
    <property type="match status" value="2"/>
</dbReference>
<keyword evidence="2" id="KW-0964">Secreted</keyword>
<dbReference type="Gene3D" id="1.10.390.10">
    <property type="entry name" value="Neutral Protease Domain 2"/>
    <property type="match status" value="1"/>
</dbReference>
<dbReference type="InterPro" id="IPR027268">
    <property type="entry name" value="Peptidase_M4/M1_CTD_sf"/>
</dbReference>
<dbReference type="OrthoDB" id="271491at2157"/>
<dbReference type="Proteomes" id="UP000509346">
    <property type="component" value="Chromosome"/>
</dbReference>
<evidence type="ECO:0000256" key="2">
    <source>
        <dbReference type="ARBA" id="ARBA00022525"/>
    </source>
</evidence>
<evidence type="ECO:0000256" key="4">
    <source>
        <dbReference type="ARBA" id="ARBA00022837"/>
    </source>
</evidence>
<comment type="subcellular location">
    <subcellularLocation>
        <location evidence="1">Secreted</location>
    </subcellularLocation>
</comment>
<evidence type="ECO:0000256" key="1">
    <source>
        <dbReference type="ARBA" id="ARBA00004613"/>
    </source>
</evidence>
<organism evidence="6 7">
    <name type="scientific">Halosimplex pelagicum</name>
    <dbReference type="NCBI Taxonomy" id="869886"/>
    <lineage>
        <taxon>Archaea</taxon>
        <taxon>Methanobacteriati</taxon>
        <taxon>Methanobacteriota</taxon>
        <taxon>Stenosarchaea group</taxon>
        <taxon>Halobacteria</taxon>
        <taxon>Halobacteriales</taxon>
        <taxon>Haloarculaceae</taxon>
        <taxon>Halosimplex</taxon>
    </lineage>
</organism>
<dbReference type="AlphaFoldDB" id="A0A7D5P9G3"/>
<dbReference type="InterPro" id="IPR059100">
    <property type="entry name" value="TSP3_bac"/>
</dbReference>
<dbReference type="GeneID" id="56085227"/>
<gene>
    <name evidence="6" type="ORF">HZS54_21520</name>
</gene>
<dbReference type="RefSeq" id="WP_179919155.1">
    <property type="nucleotide sequence ID" value="NZ_CP058909.1"/>
</dbReference>
<name>A0A7D5P9G3_9EURY</name>
<evidence type="ECO:0000256" key="3">
    <source>
        <dbReference type="ARBA" id="ARBA00022729"/>
    </source>
</evidence>
<evidence type="ECO:0000313" key="7">
    <source>
        <dbReference type="Proteomes" id="UP000509346"/>
    </source>
</evidence>
<feature type="compositionally biased region" description="Low complexity" evidence="5">
    <location>
        <begin position="511"/>
        <end position="531"/>
    </location>
</feature>
<protein>
    <submittedName>
        <fullName evidence="6">Uncharacterized protein</fullName>
    </submittedName>
</protein>
<keyword evidence="7" id="KW-1185">Reference proteome</keyword>